<feature type="non-terminal residue" evidence="1">
    <location>
        <position position="1"/>
    </location>
</feature>
<evidence type="ECO:0000313" key="2">
    <source>
        <dbReference type="Proteomes" id="UP001148838"/>
    </source>
</evidence>
<name>A0ABQ8SZR0_PERAM</name>
<dbReference type="Gene3D" id="1.20.1420.10">
    <property type="entry name" value="Talin, central domain"/>
    <property type="match status" value="1"/>
</dbReference>
<dbReference type="EMBL" id="JAJSOF020000017">
    <property type="protein sequence ID" value="KAJ4439723.1"/>
    <property type="molecule type" value="Genomic_DNA"/>
</dbReference>
<organism evidence="1 2">
    <name type="scientific">Periplaneta americana</name>
    <name type="common">American cockroach</name>
    <name type="synonym">Blatta americana</name>
    <dbReference type="NCBI Taxonomy" id="6978"/>
    <lineage>
        <taxon>Eukaryota</taxon>
        <taxon>Metazoa</taxon>
        <taxon>Ecdysozoa</taxon>
        <taxon>Arthropoda</taxon>
        <taxon>Hexapoda</taxon>
        <taxon>Insecta</taxon>
        <taxon>Pterygota</taxon>
        <taxon>Neoptera</taxon>
        <taxon>Polyneoptera</taxon>
        <taxon>Dictyoptera</taxon>
        <taxon>Blattodea</taxon>
        <taxon>Blattoidea</taxon>
        <taxon>Blattidae</taxon>
        <taxon>Blattinae</taxon>
        <taxon>Periplaneta</taxon>
    </lineage>
</organism>
<reference evidence="1 2" key="1">
    <citation type="journal article" date="2022" name="Allergy">
        <title>Genome assembly and annotation of Periplaneta americana reveal a comprehensive cockroach allergen profile.</title>
        <authorList>
            <person name="Wang L."/>
            <person name="Xiong Q."/>
            <person name="Saelim N."/>
            <person name="Wang L."/>
            <person name="Nong W."/>
            <person name="Wan A.T."/>
            <person name="Shi M."/>
            <person name="Liu X."/>
            <person name="Cao Q."/>
            <person name="Hui J.H.L."/>
            <person name="Sookrung N."/>
            <person name="Leung T.F."/>
            <person name="Tungtrongchitr A."/>
            <person name="Tsui S.K.W."/>
        </authorList>
    </citation>
    <scope>NUCLEOTIDE SEQUENCE [LARGE SCALE GENOMIC DNA]</scope>
    <source>
        <strain evidence="1">PWHHKU_190912</strain>
    </source>
</reference>
<dbReference type="Proteomes" id="UP001148838">
    <property type="component" value="Unassembled WGS sequence"/>
</dbReference>
<evidence type="ECO:0000313" key="1">
    <source>
        <dbReference type="EMBL" id="KAJ4439723.1"/>
    </source>
</evidence>
<keyword evidence="2" id="KW-1185">Reference proteome</keyword>
<dbReference type="PANTHER" id="PTHR47133">
    <property type="entry name" value="TALIN ROD DOMAIN-CONTAINING PROTEIN 1"/>
    <property type="match status" value="1"/>
</dbReference>
<dbReference type="InterPro" id="IPR042799">
    <property type="entry name" value="TLNRD1"/>
</dbReference>
<gene>
    <name evidence="1" type="ORF">ANN_07851</name>
</gene>
<protein>
    <recommendedName>
        <fullName evidence="3">Mesoderm development candidate 1</fullName>
    </recommendedName>
</protein>
<proteinExistence type="predicted"/>
<sequence>VPPHRRVSNLRHGWATDRGGHTLRKDSAGRGLHACWPPLCSRAARRFRHRCHPLLVIGLWERGAGGSMAPLEPVGLPEARALALTCDLCQHRMQTVADLLLLTSKINQASIIISHLPQIHFNIIFPPTSRRSARLAAKPGGPGSNPGRGVYQIRFRCLYFKHRLHSDRSLMFVRLRLIEIYRCHGLSHHVQPKRRNGMMIRYVSVVSFSVELWTPQHKVHDTRPVRTASLSVFGESVARCRETVASRSRGLVVLLRDLAALINRDPAMGMQEIRVCIEETCDLVVSLTECCAHAGYLLAVLQEGSTPEIPGPVDRYQLCRAAAEIEHKTGMLRTYRLHTVTALQLTDICISVTEGANVLTDSCLKAADEAPEENLREQFRLCLKSVAAAVNTFCGSIKFLKDRPTETNYRACQVPVRGETVFGEALTTACNALAVFATQDQSLTGKGAKLSQAGRDTLHTVLSGCMGVVSPCVLVCAVIHDLAMAVAAGCKGDGREEKAVARVQQCQTAVVRSAARLAQALGSEHTS</sequence>
<evidence type="ECO:0008006" key="3">
    <source>
        <dbReference type="Google" id="ProtNLM"/>
    </source>
</evidence>
<dbReference type="PANTHER" id="PTHR47133:SF1">
    <property type="entry name" value="TALIN ROD DOMAIN-CONTAINING PROTEIN 1"/>
    <property type="match status" value="1"/>
</dbReference>
<comment type="caution">
    <text evidence="1">The sequence shown here is derived from an EMBL/GenBank/DDBJ whole genome shotgun (WGS) entry which is preliminary data.</text>
</comment>
<dbReference type="Gene3D" id="1.20.120.230">
    <property type="entry name" value="Alpha-catenin/vinculin-like"/>
    <property type="match status" value="1"/>
</dbReference>
<accession>A0ABQ8SZR0</accession>